<dbReference type="RefSeq" id="WP_176068302.1">
    <property type="nucleotide sequence ID" value="NZ_JABWMJ010000003.1"/>
</dbReference>
<protein>
    <submittedName>
        <fullName evidence="1">Uncharacterized protein</fullName>
    </submittedName>
</protein>
<organism evidence="1 2">
    <name type="scientific">Piscinibacter koreensis</name>
    <dbReference type="NCBI Taxonomy" id="2742824"/>
    <lineage>
        <taxon>Bacteria</taxon>
        <taxon>Pseudomonadati</taxon>
        <taxon>Pseudomonadota</taxon>
        <taxon>Betaproteobacteria</taxon>
        <taxon>Burkholderiales</taxon>
        <taxon>Sphaerotilaceae</taxon>
        <taxon>Piscinibacter</taxon>
    </lineage>
</organism>
<name>A0A7Y6NMQ8_9BURK</name>
<sequence>MPSISGTFEQKGTGRPFGFRIEYEVVGRTINYKADISAQGASVASPSGQFDFDASRLDPRDAVVSFVQGQVDQVNLGDAPDRP</sequence>
<evidence type="ECO:0000313" key="2">
    <source>
        <dbReference type="Proteomes" id="UP000529637"/>
    </source>
</evidence>
<dbReference type="AlphaFoldDB" id="A0A7Y6NMQ8"/>
<comment type="caution">
    <text evidence="1">The sequence shown here is derived from an EMBL/GenBank/DDBJ whole genome shotgun (WGS) entry which is preliminary data.</text>
</comment>
<proteinExistence type="predicted"/>
<dbReference type="EMBL" id="JABWMJ010000003">
    <property type="protein sequence ID" value="NUZ05917.1"/>
    <property type="molecule type" value="Genomic_DNA"/>
</dbReference>
<dbReference type="Proteomes" id="UP000529637">
    <property type="component" value="Unassembled WGS sequence"/>
</dbReference>
<accession>A0A7Y6NMQ8</accession>
<evidence type="ECO:0000313" key="1">
    <source>
        <dbReference type="EMBL" id="NUZ05917.1"/>
    </source>
</evidence>
<gene>
    <name evidence="1" type="ORF">HQN59_09085</name>
</gene>
<reference evidence="1 2" key="1">
    <citation type="submission" date="2020-06" db="EMBL/GenBank/DDBJ databases">
        <title>Schlegella sp. ID0723 isolated from air conditioner.</title>
        <authorList>
            <person name="Kim D.Y."/>
            <person name="Kim D.-U."/>
        </authorList>
    </citation>
    <scope>NUCLEOTIDE SEQUENCE [LARGE SCALE GENOMIC DNA]</scope>
    <source>
        <strain evidence="1 2">ID0723</strain>
    </source>
</reference>
<keyword evidence="2" id="KW-1185">Reference proteome</keyword>